<dbReference type="InterPro" id="IPR036702">
    <property type="entry name" value="ComB-like_sf"/>
</dbReference>
<dbReference type="EC" id="3.1.3.71" evidence="3"/>
<dbReference type="PANTHER" id="PTHR37311:SF1">
    <property type="entry name" value="2-PHOSPHOSULFOLACTATE PHOSPHATASE-RELATED"/>
    <property type="match status" value="1"/>
</dbReference>
<organism evidence="8 9">
    <name type="scientific">Thermoflavifilum aggregans</name>
    <dbReference type="NCBI Taxonomy" id="454188"/>
    <lineage>
        <taxon>Bacteria</taxon>
        <taxon>Pseudomonadati</taxon>
        <taxon>Bacteroidota</taxon>
        <taxon>Chitinophagia</taxon>
        <taxon>Chitinophagales</taxon>
        <taxon>Chitinophagaceae</taxon>
        <taxon>Thermoflavifilum</taxon>
    </lineage>
</organism>
<evidence type="ECO:0000256" key="6">
    <source>
        <dbReference type="ARBA" id="ARBA00022842"/>
    </source>
</evidence>
<dbReference type="Proteomes" id="UP000230000">
    <property type="component" value="Unassembled WGS sequence"/>
</dbReference>
<dbReference type="FunFam" id="3.90.1560.10:FF:000001">
    <property type="entry name" value="Probable 2-phosphosulfolactate phosphatase"/>
    <property type="match status" value="1"/>
</dbReference>
<evidence type="ECO:0000313" key="8">
    <source>
        <dbReference type="EMBL" id="PJJ74664.1"/>
    </source>
</evidence>
<dbReference type="AlphaFoldDB" id="A0A2M9CRY6"/>
<keyword evidence="6" id="KW-0460">Magnesium</keyword>
<dbReference type="SUPFAM" id="SSF142823">
    <property type="entry name" value="ComB-like"/>
    <property type="match status" value="1"/>
</dbReference>
<reference evidence="8 9" key="1">
    <citation type="submission" date="2017-11" db="EMBL/GenBank/DDBJ databases">
        <title>Genomic Encyclopedia of Archaeal and Bacterial Type Strains, Phase II (KMG-II): From Individual Species to Whole Genera.</title>
        <authorList>
            <person name="Goeker M."/>
        </authorList>
    </citation>
    <scope>NUCLEOTIDE SEQUENCE [LARGE SCALE GENOMIC DNA]</scope>
    <source>
        <strain evidence="8 9">DSM 27268</strain>
    </source>
</reference>
<evidence type="ECO:0000256" key="4">
    <source>
        <dbReference type="ARBA" id="ARBA00021948"/>
    </source>
</evidence>
<proteinExistence type="inferred from homology"/>
<accession>A0A2M9CRY6</accession>
<name>A0A2M9CRY6_9BACT</name>
<comment type="cofactor">
    <cofactor evidence="1">
        <name>Mg(2+)</name>
        <dbReference type="ChEBI" id="CHEBI:18420"/>
    </cofactor>
</comment>
<comment type="similarity">
    <text evidence="2">Belongs to the ComB family.</text>
</comment>
<evidence type="ECO:0000256" key="3">
    <source>
        <dbReference type="ARBA" id="ARBA00012953"/>
    </source>
</evidence>
<evidence type="ECO:0000313" key="9">
    <source>
        <dbReference type="Proteomes" id="UP000230000"/>
    </source>
</evidence>
<keyword evidence="9" id="KW-1185">Reference proteome</keyword>
<dbReference type="InterPro" id="IPR005238">
    <property type="entry name" value="ComB-like"/>
</dbReference>
<gene>
    <name evidence="8" type="ORF">BXY57_0226</name>
</gene>
<dbReference type="Gene3D" id="3.90.1560.10">
    <property type="entry name" value="ComB-like"/>
    <property type="match status" value="1"/>
</dbReference>
<dbReference type="GO" id="GO:0050545">
    <property type="term" value="F:sulfopyruvate decarboxylase activity"/>
    <property type="evidence" value="ECO:0007669"/>
    <property type="project" value="TreeGrafter"/>
</dbReference>
<protein>
    <recommendedName>
        <fullName evidence="4">Probable 2-phosphosulfolactate phosphatase</fullName>
        <ecNumber evidence="3">3.1.3.71</ecNumber>
    </recommendedName>
</protein>
<evidence type="ECO:0000256" key="5">
    <source>
        <dbReference type="ARBA" id="ARBA00022801"/>
    </source>
</evidence>
<dbReference type="GO" id="GO:0050532">
    <property type="term" value="F:2-phosphosulfolactate phosphatase activity"/>
    <property type="evidence" value="ECO:0007669"/>
    <property type="project" value="UniProtKB-EC"/>
</dbReference>
<dbReference type="PANTHER" id="PTHR37311">
    <property type="entry name" value="2-PHOSPHOSULFOLACTATE PHOSPHATASE-RELATED"/>
    <property type="match status" value="1"/>
</dbReference>
<dbReference type="GO" id="GO:0000287">
    <property type="term" value="F:magnesium ion binding"/>
    <property type="evidence" value="ECO:0007669"/>
    <property type="project" value="InterPro"/>
</dbReference>
<evidence type="ECO:0000256" key="2">
    <source>
        <dbReference type="ARBA" id="ARBA00009997"/>
    </source>
</evidence>
<dbReference type="EMBL" id="PGFG01000001">
    <property type="protein sequence ID" value="PJJ74664.1"/>
    <property type="molecule type" value="Genomic_DNA"/>
</dbReference>
<dbReference type="Pfam" id="PF04029">
    <property type="entry name" value="2-ph_phosp"/>
    <property type="match status" value="1"/>
</dbReference>
<comment type="caution">
    <text evidence="8">The sequence shown here is derived from an EMBL/GenBank/DDBJ whole genome shotgun (WGS) entry which is preliminary data.</text>
</comment>
<keyword evidence="5" id="KW-0378">Hydrolase</keyword>
<evidence type="ECO:0000256" key="1">
    <source>
        <dbReference type="ARBA" id="ARBA00001946"/>
    </source>
</evidence>
<evidence type="ECO:0000256" key="7">
    <source>
        <dbReference type="ARBA" id="ARBA00033711"/>
    </source>
</evidence>
<comment type="catalytic activity">
    <reaction evidence="7">
        <text>(2R)-O-phospho-3-sulfolactate + H2O = (2R)-3-sulfolactate + phosphate</text>
        <dbReference type="Rhea" id="RHEA:23416"/>
        <dbReference type="ChEBI" id="CHEBI:15377"/>
        <dbReference type="ChEBI" id="CHEBI:15597"/>
        <dbReference type="ChEBI" id="CHEBI:43474"/>
        <dbReference type="ChEBI" id="CHEBI:58738"/>
        <dbReference type="EC" id="3.1.3.71"/>
    </reaction>
</comment>
<sequence>MEMAEQTERPALEVCLSPALLHLYDLSQKIVVVIDVLRATSTICTALYHGAQKVIPVDSVEKCMEIGRQLGAVTAGERDGHIAPGLEHGNSPLEYPASFIRDKVLVLTTTNGTRLLHMAKDAEEIIIGSFLNLSLVCEYLISRKRPVMLACAGWKDRINLEDTLLAGAIIHRIKTHFDIQCDAALIAEKLYEGTHKHLMHHMQQASHYKRLTRHGFEKDIAYCLTIDGAAVLPVYRDGAIELA</sequence>